<dbReference type="EMBL" id="RBQG01000150">
    <property type="protein sequence ID" value="RMP13498.1"/>
    <property type="molecule type" value="Genomic_DNA"/>
</dbReference>
<evidence type="ECO:0000313" key="4">
    <source>
        <dbReference type="Proteomes" id="UP000269044"/>
    </source>
</evidence>
<evidence type="ECO:0000313" key="1">
    <source>
        <dbReference type="EMBL" id="RMP13498.1"/>
    </source>
</evidence>
<accession>A0A3M4JW26</accession>
<dbReference type="AlphaFoldDB" id="A0A3M4JW26"/>
<protein>
    <submittedName>
        <fullName evidence="2">Uncharacterized protein</fullName>
    </submittedName>
</protein>
<reference evidence="3 4" key="1">
    <citation type="submission" date="2018-08" db="EMBL/GenBank/DDBJ databases">
        <title>Recombination of ecologically and evolutionarily significant loci maintains genetic cohesion in the Pseudomonas syringae species complex.</title>
        <authorList>
            <person name="Dillon M."/>
            <person name="Thakur S."/>
            <person name="Almeida R.N.D."/>
            <person name="Weir B.S."/>
            <person name="Guttman D.S."/>
        </authorList>
    </citation>
    <scope>NUCLEOTIDE SEQUENCE [LARGE SCALE GENOMIC DNA]</scope>
    <source>
        <strain evidence="2 4">ICMP 13052</strain>
        <strain evidence="1 3">ICMP 4330</strain>
    </source>
</reference>
<dbReference type="EMBL" id="RBRA01000234">
    <property type="protein sequence ID" value="RMQ21045.1"/>
    <property type="molecule type" value="Genomic_DNA"/>
</dbReference>
<organism evidence="2 4">
    <name type="scientific">Pseudomonas syringae pv. delphinii</name>
    <dbReference type="NCBI Taxonomy" id="192088"/>
    <lineage>
        <taxon>Bacteria</taxon>
        <taxon>Pseudomonadati</taxon>
        <taxon>Pseudomonadota</taxon>
        <taxon>Gammaproteobacteria</taxon>
        <taxon>Pseudomonadales</taxon>
        <taxon>Pseudomonadaceae</taxon>
        <taxon>Pseudomonas</taxon>
    </lineage>
</organism>
<name>A0A3M4JW26_9PSED</name>
<sequence length="52" mass="6139">MNMFTIKINEKNMISNFIFAAFPTYSAHYQYIYFPSVIHHQKIKYIGSSDTS</sequence>
<evidence type="ECO:0000313" key="3">
    <source>
        <dbReference type="Proteomes" id="UP000267908"/>
    </source>
</evidence>
<dbReference type="Proteomes" id="UP000267908">
    <property type="component" value="Unassembled WGS sequence"/>
</dbReference>
<evidence type="ECO:0000313" key="2">
    <source>
        <dbReference type="EMBL" id="RMQ21045.1"/>
    </source>
</evidence>
<proteinExistence type="predicted"/>
<dbReference type="Proteomes" id="UP000269044">
    <property type="component" value="Unassembled WGS sequence"/>
</dbReference>
<comment type="caution">
    <text evidence="2">The sequence shown here is derived from an EMBL/GenBank/DDBJ whole genome shotgun (WGS) entry which is preliminary data.</text>
</comment>
<gene>
    <name evidence="2" type="ORF">ALQ08_103403</name>
    <name evidence="1" type="ORF">ALQ28_103240</name>
</gene>